<dbReference type="InterPro" id="IPR000073">
    <property type="entry name" value="AB_hydrolase_1"/>
</dbReference>
<dbReference type="Pfam" id="PF00561">
    <property type="entry name" value="Abhydrolase_1"/>
    <property type="match status" value="1"/>
</dbReference>
<name>A0ABT0RGY2_9SPHN</name>
<accession>A0ABT0RGY2</accession>
<reference evidence="2" key="1">
    <citation type="submission" date="2022-05" db="EMBL/GenBank/DDBJ databases">
        <authorList>
            <person name="Jo J.-H."/>
            <person name="Im W.-T."/>
        </authorList>
    </citation>
    <scope>NUCLEOTIDE SEQUENCE</scope>
    <source>
        <strain evidence="2">RG327</strain>
    </source>
</reference>
<gene>
    <name evidence="2" type="ORF">LZ519_07665</name>
</gene>
<dbReference type="GO" id="GO:0016787">
    <property type="term" value="F:hydrolase activity"/>
    <property type="evidence" value="ECO:0007669"/>
    <property type="project" value="UniProtKB-KW"/>
</dbReference>
<proteinExistence type="predicted"/>
<evidence type="ECO:0000313" key="2">
    <source>
        <dbReference type="EMBL" id="MCL6679190.1"/>
    </source>
</evidence>
<dbReference type="Gene3D" id="3.40.50.1820">
    <property type="entry name" value="alpha/beta hydrolase"/>
    <property type="match status" value="1"/>
</dbReference>
<organism evidence="2 3">
    <name type="scientific">Sphingomonas anseongensis</name>
    <dbReference type="NCBI Taxonomy" id="2908207"/>
    <lineage>
        <taxon>Bacteria</taxon>
        <taxon>Pseudomonadati</taxon>
        <taxon>Pseudomonadota</taxon>
        <taxon>Alphaproteobacteria</taxon>
        <taxon>Sphingomonadales</taxon>
        <taxon>Sphingomonadaceae</taxon>
        <taxon>Sphingomonas</taxon>
    </lineage>
</organism>
<dbReference type="Proteomes" id="UP001165343">
    <property type="component" value="Unassembled WGS sequence"/>
</dbReference>
<keyword evidence="2" id="KW-0378">Hydrolase</keyword>
<dbReference type="EMBL" id="JAMGBC010000001">
    <property type="protein sequence ID" value="MCL6679190.1"/>
    <property type="molecule type" value="Genomic_DNA"/>
</dbReference>
<dbReference type="InterPro" id="IPR029058">
    <property type="entry name" value="AB_hydrolase_fold"/>
</dbReference>
<evidence type="ECO:0000313" key="3">
    <source>
        <dbReference type="Proteomes" id="UP001165343"/>
    </source>
</evidence>
<feature type="domain" description="AB hydrolase-1" evidence="1">
    <location>
        <begin position="79"/>
        <end position="134"/>
    </location>
</feature>
<comment type="caution">
    <text evidence="2">The sequence shown here is derived from an EMBL/GenBank/DDBJ whole genome shotgun (WGS) entry which is preliminary data.</text>
</comment>
<keyword evidence="3" id="KW-1185">Reference proteome</keyword>
<sequence>MSEDGAPGAAQRLKEVGALASRFWRGFGHRGPRGPHDGIPAMVIPGFAANDRTTTELRRALAEAGFRVHPWRQGMNWGARADTLDRLRRAVDMCGHDEPIVLVGWSLGGLYAREIARVEPHRVRAVVTLGTPVWGDRRRYTNVWKLYELVAGHPVDDPPIPDHPAKPPVPTLAIWSARDGIVGVASARGTDDTRDKAVEVSSTHMGFAVSKKGTRAAAREIVRFLEEIEGAESRH</sequence>
<dbReference type="SUPFAM" id="SSF53474">
    <property type="entry name" value="alpha/beta-Hydrolases"/>
    <property type="match status" value="1"/>
</dbReference>
<evidence type="ECO:0000259" key="1">
    <source>
        <dbReference type="Pfam" id="PF00561"/>
    </source>
</evidence>
<protein>
    <submittedName>
        <fullName evidence="2">Alpha/beta hydrolase</fullName>
    </submittedName>
</protein>
<dbReference type="RefSeq" id="WP_249868105.1">
    <property type="nucleotide sequence ID" value="NZ_JAMGBC010000001.1"/>
</dbReference>